<dbReference type="Proteomes" id="UP001151760">
    <property type="component" value="Unassembled WGS sequence"/>
</dbReference>
<organism evidence="1 2">
    <name type="scientific">Tanacetum coccineum</name>
    <dbReference type="NCBI Taxonomy" id="301880"/>
    <lineage>
        <taxon>Eukaryota</taxon>
        <taxon>Viridiplantae</taxon>
        <taxon>Streptophyta</taxon>
        <taxon>Embryophyta</taxon>
        <taxon>Tracheophyta</taxon>
        <taxon>Spermatophyta</taxon>
        <taxon>Magnoliopsida</taxon>
        <taxon>eudicotyledons</taxon>
        <taxon>Gunneridae</taxon>
        <taxon>Pentapetalae</taxon>
        <taxon>asterids</taxon>
        <taxon>campanulids</taxon>
        <taxon>Asterales</taxon>
        <taxon>Asteraceae</taxon>
        <taxon>Asteroideae</taxon>
        <taxon>Anthemideae</taxon>
        <taxon>Anthemidinae</taxon>
        <taxon>Tanacetum</taxon>
    </lineage>
</organism>
<dbReference type="EMBL" id="BQNB010020068">
    <property type="protein sequence ID" value="GJT91993.1"/>
    <property type="molecule type" value="Genomic_DNA"/>
</dbReference>
<gene>
    <name evidence="1" type="ORF">Tco_1080838</name>
</gene>
<accession>A0ABQ5HVV6</accession>
<evidence type="ECO:0000313" key="2">
    <source>
        <dbReference type="Proteomes" id="UP001151760"/>
    </source>
</evidence>
<comment type="caution">
    <text evidence="1">The sequence shown here is derived from an EMBL/GenBank/DDBJ whole genome shotgun (WGS) entry which is preliminary data.</text>
</comment>
<reference evidence="1" key="1">
    <citation type="journal article" date="2022" name="Int. J. Mol. Sci.">
        <title>Draft Genome of Tanacetum Coccineum: Genomic Comparison of Closely Related Tanacetum-Family Plants.</title>
        <authorList>
            <person name="Yamashiro T."/>
            <person name="Shiraishi A."/>
            <person name="Nakayama K."/>
            <person name="Satake H."/>
        </authorList>
    </citation>
    <scope>NUCLEOTIDE SEQUENCE</scope>
</reference>
<reference evidence="1" key="2">
    <citation type="submission" date="2022-01" db="EMBL/GenBank/DDBJ databases">
        <authorList>
            <person name="Yamashiro T."/>
            <person name="Shiraishi A."/>
            <person name="Satake H."/>
            <person name="Nakayama K."/>
        </authorList>
    </citation>
    <scope>NUCLEOTIDE SEQUENCE</scope>
</reference>
<name>A0ABQ5HVV6_9ASTR</name>
<proteinExistence type="predicted"/>
<evidence type="ECO:0000313" key="1">
    <source>
        <dbReference type="EMBL" id="GJT91993.1"/>
    </source>
</evidence>
<keyword evidence="2" id="KW-1185">Reference proteome</keyword>
<sequence>MIWTDPSKQGRKITVIDQDPGISLVQHDTEIQGSHEHEPEFDFDAANVPVTTASAEISIASAEISTASPEVKTASDFIEDIAA</sequence>
<protein>
    <submittedName>
        <fullName evidence="1">Uncharacterized protein</fullName>
    </submittedName>
</protein>